<gene>
    <name evidence="1" type="ORF">MRATA1EN22A_LOCUS23903</name>
</gene>
<organism evidence="1 2">
    <name type="scientific">Rangifer tarandus platyrhynchus</name>
    <name type="common">Svalbard reindeer</name>
    <dbReference type="NCBI Taxonomy" id="3082113"/>
    <lineage>
        <taxon>Eukaryota</taxon>
        <taxon>Metazoa</taxon>
        <taxon>Chordata</taxon>
        <taxon>Craniata</taxon>
        <taxon>Vertebrata</taxon>
        <taxon>Euteleostomi</taxon>
        <taxon>Mammalia</taxon>
        <taxon>Eutheria</taxon>
        <taxon>Laurasiatheria</taxon>
        <taxon>Artiodactyla</taxon>
        <taxon>Ruminantia</taxon>
        <taxon>Pecora</taxon>
        <taxon>Cervidae</taxon>
        <taxon>Odocoileinae</taxon>
        <taxon>Rangifer</taxon>
    </lineage>
</organism>
<evidence type="ECO:0000313" key="1">
    <source>
        <dbReference type="EMBL" id="CAN0524056.1"/>
    </source>
</evidence>
<proteinExistence type="predicted"/>
<protein>
    <submittedName>
        <fullName evidence="1">Uncharacterized protein</fullName>
    </submittedName>
</protein>
<reference evidence="1" key="2">
    <citation type="submission" date="2025-03" db="EMBL/GenBank/DDBJ databases">
        <authorList>
            <consortium name="ELIXIR-Norway"/>
            <consortium name="Elixir Norway"/>
        </authorList>
    </citation>
    <scope>NUCLEOTIDE SEQUENCE</scope>
</reference>
<dbReference type="Proteomes" id="UP001162501">
    <property type="component" value="Chromosome 5"/>
</dbReference>
<dbReference type="EMBL" id="OX596089">
    <property type="protein sequence ID" value="CAN0524056.1"/>
    <property type="molecule type" value="Genomic_DNA"/>
</dbReference>
<reference evidence="1" key="1">
    <citation type="submission" date="2023-05" db="EMBL/GenBank/DDBJ databases">
        <authorList>
            <consortium name="ELIXIR-Norway"/>
        </authorList>
    </citation>
    <scope>NUCLEOTIDE SEQUENCE</scope>
</reference>
<name>A0AC59ZXD0_RANTA</name>
<accession>A0AC59ZXD0</accession>
<sequence>MATAAQEQLYDLQIQVQNENTGTAIQKLPRDLAADGPWEVCRQPHPVSAPLLAAVQNNLNMGNVEKDKKIFIQKCVQCHTMEKADRHKIEPNLHGLSGQKTGQAPGFSYTDSNRNKGISWGEEILTGYMENPKKYIHGTKMIFTGIKKMAERADLITYLRKATNE</sequence>
<evidence type="ECO:0000313" key="2">
    <source>
        <dbReference type="Proteomes" id="UP001162501"/>
    </source>
</evidence>